<dbReference type="EMBL" id="JAGPNK010000006">
    <property type="protein sequence ID" value="KAH7319669.1"/>
    <property type="molecule type" value="Genomic_DNA"/>
</dbReference>
<dbReference type="AlphaFoldDB" id="A0A8K0WR72"/>
<dbReference type="Gene3D" id="2.40.70.10">
    <property type="entry name" value="Acid Proteases"/>
    <property type="match status" value="2"/>
</dbReference>
<organism evidence="15 16">
    <name type="scientific">Stachybotrys elegans</name>
    <dbReference type="NCBI Taxonomy" id="80388"/>
    <lineage>
        <taxon>Eukaryota</taxon>
        <taxon>Fungi</taxon>
        <taxon>Dikarya</taxon>
        <taxon>Ascomycota</taxon>
        <taxon>Pezizomycotina</taxon>
        <taxon>Sordariomycetes</taxon>
        <taxon>Hypocreomycetidae</taxon>
        <taxon>Hypocreales</taxon>
        <taxon>Stachybotryaceae</taxon>
        <taxon>Stachybotrys</taxon>
    </lineage>
</organism>
<feature type="compositionally biased region" description="Low complexity" evidence="12">
    <location>
        <begin position="429"/>
        <end position="441"/>
    </location>
</feature>
<evidence type="ECO:0000256" key="11">
    <source>
        <dbReference type="PIRSR" id="PIRSR601461-2"/>
    </source>
</evidence>
<dbReference type="InterPro" id="IPR033121">
    <property type="entry name" value="PEPTIDASE_A1"/>
</dbReference>
<evidence type="ECO:0000256" key="1">
    <source>
        <dbReference type="ARBA" id="ARBA00004236"/>
    </source>
</evidence>
<dbReference type="SUPFAM" id="SSF50630">
    <property type="entry name" value="Acid proteases"/>
    <property type="match status" value="1"/>
</dbReference>
<feature type="region of interest" description="Disordered" evidence="12">
    <location>
        <begin position="33"/>
        <end position="71"/>
    </location>
</feature>
<evidence type="ECO:0000256" key="13">
    <source>
        <dbReference type="SAM" id="SignalP"/>
    </source>
</evidence>
<evidence type="ECO:0000256" key="3">
    <source>
        <dbReference type="ARBA" id="ARBA00022475"/>
    </source>
</evidence>
<accession>A0A8K0WR72</accession>
<keyword evidence="9" id="KW-0449">Lipoprotein</keyword>
<dbReference type="GO" id="GO:0004190">
    <property type="term" value="F:aspartic-type endopeptidase activity"/>
    <property type="evidence" value="ECO:0007669"/>
    <property type="project" value="UniProtKB-KW"/>
</dbReference>
<feature type="compositionally biased region" description="Polar residues" evidence="12">
    <location>
        <begin position="442"/>
        <end position="474"/>
    </location>
</feature>
<keyword evidence="5" id="KW-0064">Aspartyl protease</keyword>
<gene>
    <name evidence="15" type="ORF">B0I35DRAFT_352347</name>
</gene>
<dbReference type="FunFam" id="2.40.70.10:FF:000060">
    <property type="entry name" value="Aspartic-type endopeptidase ctsD"/>
    <property type="match status" value="1"/>
</dbReference>
<feature type="active site" evidence="10">
    <location>
        <position position="139"/>
    </location>
</feature>
<keyword evidence="11" id="KW-1015">Disulfide bond</keyword>
<evidence type="ECO:0000256" key="4">
    <source>
        <dbReference type="ARBA" id="ARBA00022670"/>
    </source>
</evidence>
<evidence type="ECO:0000256" key="2">
    <source>
        <dbReference type="ARBA" id="ARBA00007447"/>
    </source>
</evidence>
<evidence type="ECO:0000256" key="7">
    <source>
        <dbReference type="ARBA" id="ARBA00023136"/>
    </source>
</evidence>
<feature type="compositionally biased region" description="Basic and acidic residues" evidence="12">
    <location>
        <begin position="33"/>
        <end position="44"/>
    </location>
</feature>
<reference evidence="15" key="1">
    <citation type="journal article" date="2021" name="Nat. Commun.">
        <title>Genetic determinants of endophytism in the Arabidopsis root mycobiome.</title>
        <authorList>
            <person name="Mesny F."/>
            <person name="Miyauchi S."/>
            <person name="Thiergart T."/>
            <person name="Pickel B."/>
            <person name="Atanasova L."/>
            <person name="Karlsson M."/>
            <person name="Huettel B."/>
            <person name="Barry K.W."/>
            <person name="Haridas S."/>
            <person name="Chen C."/>
            <person name="Bauer D."/>
            <person name="Andreopoulos W."/>
            <person name="Pangilinan J."/>
            <person name="LaButti K."/>
            <person name="Riley R."/>
            <person name="Lipzen A."/>
            <person name="Clum A."/>
            <person name="Drula E."/>
            <person name="Henrissat B."/>
            <person name="Kohler A."/>
            <person name="Grigoriev I.V."/>
            <person name="Martin F.M."/>
            <person name="Hacquard S."/>
        </authorList>
    </citation>
    <scope>NUCLEOTIDE SEQUENCE</scope>
    <source>
        <strain evidence="15">MPI-CAGE-CH-0235</strain>
    </source>
</reference>
<keyword evidence="16" id="KW-1185">Reference proteome</keyword>
<dbReference type="OrthoDB" id="660550at2759"/>
<feature type="region of interest" description="Disordered" evidence="12">
    <location>
        <begin position="429"/>
        <end position="510"/>
    </location>
</feature>
<keyword evidence="13" id="KW-0732">Signal</keyword>
<feature type="disulfide bond" evidence="11">
    <location>
        <begin position="353"/>
        <end position="385"/>
    </location>
</feature>
<evidence type="ECO:0000259" key="14">
    <source>
        <dbReference type="PROSITE" id="PS51767"/>
    </source>
</evidence>
<evidence type="ECO:0000256" key="9">
    <source>
        <dbReference type="ARBA" id="ARBA00023288"/>
    </source>
</evidence>
<feature type="disulfide bond" evidence="11">
    <location>
        <begin position="152"/>
        <end position="157"/>
    </location>
</feature>
<proteinExistence type="inferred from homology"/>
<evidence type="ECO:0000313" key="15">
    <source>
        <dbReference type="EMBL" id="KAH7319669.1"/>
    </source>
</evidence>
<dbReference type="InterPro" id="IPR001461">
    <property type="entry name" value="Aspartic_peptidase_A1"/>
</dbReference>
<dbReference type="Proteomes" id="UP000813444">
    <property type="component" value="Unassembled WGS sequence"/>
</dbReference>
<feature type="domain" description="Peptidase A1" evidence="14">
    <location>
        <begin position="121"/>
        <end position="423"/>
    </location>
</feature>
<dbReference type="GO" id="GO:0006508">
    <property type="term" value="P:proteolysis"/>
    <property type="evidence" value="ECO:0007669"/>
    <property type="project" value="UniProtKB-KW"/>
</dbReference>
<dbReference type="CDD" id="cd05471">
    <property type="entry name" value="pepsin_like"/>
    <property type="match status" value="1"/>
</dbReference>
<dbReference type="PANTHER" id="PTHR47966">
    <property type="entry name" value="BETA-SITE APP-CLEAVING ENZYME, ISOFORM A-RELATED"/>
    <property type="match status" value="1"/>
</dbReference>
<dbReference type="PROSITE" id="PS51767">
    <property type="entry name" value="PEPTIDASE_A1"/>
    <property type="match status" value="1"/>
</dbReference>
<evidence type="ECO:0000256" key="6">
    <source>
        <dbReference type="ARBA" id="ARBA00022801"/>
    </source>
</evidence>
<protein>
    <submittedName>
        <fullName evidence="15">Aspartic-type endopeptidase</fullName>
    </submittedName>
</protein>
<evidence type="ECO:0000313" key="16">
    <source>
        <dbReference type="Proteomes" id="UP000813444"/>
    </source>
</evidence>
<evidence type="ECO:0000256" key="10">
    <source>
        <dbReference type="PIRSR" id="PIRSR601461-1"/>
    </source>
</evidence>
<dbReference type="Pfam" id="PF00026">
    <property type="entry name" value="Asp"/>
    <property type="match status" value="1"/>
</dbReference>
<feature type="chain" id="PRO_5035471820" evidence="13">
    <location>
        <begin position="20"/>
        <end position="530"/>
    </location>
</feature>
<name>A0A8K0WR72_9HYPO</name>
<keyword evidence="4" id="KW-0645">Protease</keyword>
<dbReference type="PRINTS" id="PR00792">
    <property type="entry name" value="PEPSIN"/>
</dbReference>
<comment type="similarity">
    <text evidence="2">Belongs to the peptidase A1 family.</text>
</comment>
<dbReference type="PANTHER" id="PTHR47966:SF75">
    <property type="entry name" value="ENDOPEPTIDASE (CTSD), PUTATIVE (AFU_ORTHOLOGUE AFUA_4G07040)-RELATED"/>
    <property type="match status" value="1"/>
</dbReference>
<keyword evidence="3" id="KW-1003">Cell membrane</keyword>
<keyword evidence="6" id="KW-0378">Hydrolase</keyword>
<feature type="compositionally biased region" description="Polar residues" evidence="12">
    <location>
        <begin position="49"/>
        <end position="60"/>
    </location>
</feature>
<dbReference type="InterPro" id="IPR021109">
    <property type="entry name" value="Peptidase_aspartic_dom_sf"/>
</dbReference>
<keyword evidence="7" id="KW-0472">Membrane</keyword>
<dbReference type="InterPro" id="IPR034164">
    <property type="entry name" value="Pepsin-like_dom"/>
</dbReference>
<keyword evidence="8" id="KW-0325">Glycoprotein</keyword>
<evidence type="ECO:0000256" key="5">
    <source>
        <dbReference type="ARBA" id="ARBA00022750"/>
    </source>
</evidence>
<feature type="active site" evidence="10">
    <location>
        <position position="318"/>
    </location>
</feature>
<feature type="signal peptide" evidence="13">
    <location>
        <begin position="1"/>
        <end position="19"/>
    </location>
</feature>
<dbReference type="GO" id="GO:0005886">
    <property type="term" value="C:plasma membrane"/>
    <property type="evidence" value="ECO:0007669"/>
    <property type="project" value="UniProtKB-SubCell"/>
</dbReference>
<sequence length="530" mass="57367">MRSQVLLAQLALFVSSTHAFYPYMPEWCKEEHRERRSVEDRDSRGVTLNLKQRQPKTTTPHPDHAARTAGRLSAKYGRLQRSSSPNTSLSKRNNQYNVLEASDPGRPMAAGLHQDGHDMSYFVQVQIGSQNQEYYMLVDTGAGSSWIMSDECTSRACELHDTFGPDKSDSLEESDDDFEIVYGTGEVNGTLVKDRFTIAGISLDFQFGLAHGTSSDFTDFVFDGILGFSMDKGVNQNFVSALRESNQLESNVFSIALHRSADGDNVGEIALGTINHDRHTGDISYNDIMEGNEWTIRLEDMKFNGKGAGVGGVRSYIDSGTSYAFGPQRLVEQLHRTIPGANSTDGRTWTVPCDTEDELAFTFSGVDYKISTRDWVSPRNSNGVCTSNIYGFEVVSGAWLLGDTFLKNVYAVFDMDKRRIGFAPLAVSESSSGSVSSANGEPTGTSTGVHHSETGSSHSAGTTPVPNSSASSTRLPGRTGRETETSTGSIAPEVTEDADQNAPEGSASGLQGQSLASTLLSAVAMVALLI</sequence>
<comment type="caution">
    <text evidence="15">The sequence shown here is derived from an EMBL/GenBank/DDBJ whole genome shotgun (WGS) entry which is preliminary data.</text>
</comment>
<comment type="subcellular location">
    <subcellularLocation>
        <location evidence="1">Cell membrane</location>
    </subcellularLocation>
</comment>
<evidence type="ECO:0000256" key="8">
    <source>
        <dbReference type="ARBA" id="ARBA00023180"/>
    </source>
</evidence>
<evidence type="ECO:0000256" key="12">
    <source>
        <dbReference type="SAM" id="MobiDB-lite"/>
    </source>
</evidence>